<evidence type="ECO:0000313" key="2">
    <source>
        <dbReference type="Proteomes" id="UP000036458"/>
    </source>
</evidence>
<dbReference type="AlphaFoldDB" id="A0A0H4WAZ5"/>
<proteinExistence type="predicted"/>
<name>A0A0H4WAZ5_9BACT</name>
<protein>
    <submittedName>
        <fullName evidence="1">Uncharacterized protein</fullName>
    </submittedName>
</protein>
<dbReference type="KEGG" id="ruf:TH63_11605"/>
<dbReference type="EMBL" id="CP010777">
    <property type="protein sequence ID" value="AKQ47661.1"/>
    <property type="molecule type" value="Genomic_DNA"/>
</dbReference>
<accession>A0A0H4WAZ5</accession>
<dbReference type="STRING" id="1379910.TH63_11605"/>
<keyword evidence="2" id="KW-1185">Reference proteome</keyword>
<organism evidence="1 2">
    <name type="scientific">Rufibacter radiotolerans</name>
    <dbReference type="NCBI Taxonomy" id="1379910"/>
    <lineage>
        <taxon>Bacteria</taxon>
        <taxon>Pseudomonadati</taxon>
        <taxon>Bacteroidota</taxon>
        <taxon>Cytophagia</taxon>
        <taxon>Cytophagales</taxon>
        <taxon>Hymenobacteraceae</taxon>
        <taxon>Rufibacter</taxon>
    </lineage>
</organism>
<reference evidence="1 2" key="1">
    <citation type="submission" date="2015-01" db="EMBL/GenBank/DDBJ databases">
        <title>Rufibacter sp./DG31D/ whole genome sequencing.</title>
        <authorList>
            <person name="Kim M.K."/>
            <person name="Srinivasan S."/>
            <person name="Lee J.-J."/>
        </authorList>
    </citation>
    <scope>NUCLEOTIDE SEQUENCE [LARGE SCALE GENOMIC DNA]</scope>
    <source>
        <strain evidence="1 2">DG31D</strain>
    </source>
</reference>
<gene>
    <name evidence="1" type="ORF">TH63_11605</name>
</gene>
<dbReference type="PATRIC" id="fig|1379910.4.peg.2511"/>
<evidence type="ECO:0000313" key="1">
    <source>
        <dbReference type="EMBL" id="AKQ47661.1"/>
    </source>
</evidence>
<dbReference type="Proteomes" id="UP000036458">
    <property type="component" value="Chromosome"/>
</dbReference>
<sequence length="130" mass="15189">MEYQQEHDCIYIKWEGHISAENVVEVAEKYLTLQRVMRCPKLLNDKRDVTGDWEEANDWLQYEWLPQVLETGLQYFAFVLPRDLHDLATAQDLERRLANTIKVGLFYDAGTAEQWLDSFESSSSLSQKTG</sequence>